<evidence type="ECO:0000313" key="1">
    <source>
        <dbReference type="EMBL" id="ACA73016.1"/>
    </source>
</evidence>
<accession>B1J8W6</accession>
<sequence length="338" mass="36472">MSVSESQLSQLDREMDSNHMEVVMMPIEAFQAQARSTQQAHAVTQPPQVCTRTQGDLLSGIGQSVKSAYNGLPHTFVNTTWGVPAAMAAWDARNAASFVRDMGGLLTKVRHTVYKGKQYVIITGYPGLRKTLNAPRYGIQNAKLISMGIGKYGVRGSSLKALRLSCYVAVGIEVAEWVFGDEHVMSDLFGGIGVELVKAGIATAVGYAVGLALGTMATFAAAPVIAGAAVVFAVGWGLNVLDTEYGIKNSVKAGLRYAVDNIQYLQQQASRISVEDMQKYAEETVTNIVGEIAENLYSEAKRWALRKLQPGDLNLPGWPSLPELPSMPSLPTFNLPKF</sequence>
<protein>
    <submittedName>
        <fullName evidence="1">Uncharacterized protein</fullName>
    </submittedName>
</protein>
<gene>
    <name evidence="1" type="ordered locus">PputW619_2516</name>
</gene>
<dbReference type="STRING" id="390235.PputW619_2516"/>
<proteinExistence type="predicted"/>
<dbReference type="EMBL" id="CP000949">
    <property type="protein sequence ID" value="ACA73016.1"/>
    <property type="molecule type" value="Genomic_DNA"/>
</dbReference>
<dbReference type="HOGENOM" id="CLU_782715_0_0_6"/>
<dbReference type="KEGG" id="ppw:PputW619_2516"/>
<organism evidence="1">
    <name type="scientific">Pseudomonas putida (strain W619)</name>
    <dbReference type="NCBI Taxonomy" id="390235"/>
    <lineage>
        <taxon>Bacteria</taxon>
        <taxon>Pseudomonadati</taxon>
        <taxon>Pseudomonadota</taxon>
        <taxon>Gammaproteobacteria</taxon>
        <taxon>Pseudomonadales</taxon>
        <taxon>Pseudomonadaceae</taxon>
        <taxon>Pseudomonas</taxon>
    </lineage>
</organism>
<dbReference type="eggNOG" id="COG4104">
    <property type="taxonomic scope" value="Bacteria"/>
</dbReference>
<dbReference type="AlphaFoldDB" id="B1J8W6"/>
<dbReference type="OrthoDB" id="5762578at2"/>
<reference evidence="1" key="1">
    <citation type="submission" date="2008-02" db="EMBL/GenBank/DDBJ databases">
        <title>Complete sequence of Psuedomonas putida W619.</title>
        <authorList>
            <consortium name="US DOE Joint Genome Institute"/>
            <person name="Copeland A."/>
            <person name="Lucas S."/>
            <person name="Lapidus A."/>
            <person name="Barry K."/>
            <person name="Detter J.C."/>
            <person name="Glavina del Rio T."/>
            <person name="Dalin E."/>
            <person name="Tice H."/>
            <person name="Pitluck S."/>
            <person name="Chain P."/>
            <person name="Malfatti S."/>
            <person name="Shin M."/>
            <person name="Vergez L."/>
            <person name="Schmutz J."/>
            <person name="Larimer F."/>
            <person name="Land M."/>
            <person name="Hauser L."/>
            <person name="Kyrpides N."/>
            <person name="Kim E."/>
            <person name="Taghavi S."/>
            <person name="Vangronsveld D."/>
            <person name="van der Lelie D."/>
            <person name="Richardson P."/>
        </authorList>
    </citation>
    <scope>NUCLEOTIDE SEQUENCE</scope>
    <source>
        <strain evidence="1">W619</strain>
    </source>
</reference>
<name>B1J8W6_PSEPW</name>